<dbReference type="Gene3D" id="3.90.70.50">
    <property type="entry name" value="Peptidase C10, streptopain"/>
    <property type="match status" value="1"/>
</dbReference>
<dbReference type="InterPro" id="IPR038765">
    <property type="entry name" value="Papain-like_cys_pep_sf"/>
</dbReference>
<keyword evidence="2" id="KW-0645">Protease</keyword>
<dbReference type="RefSeq" id="WP_005821789.1">
    <property type="nucleotide sequence ID" value="NZ_CABKOU010000001.1"/>
</dbReference>
<reference evidence="7 8" key="1">
    <citation type="submission" date="2018-08" db="EMBL/GenBank/DDBJ databases">
        <title>A genome reference for cultivated species of the human gut microbiota.</title>
        <authorList>
            <person name="Zou Y."/>
            <person name="Xue W."/>
            <person name="Luo G."/>
        </authorList>
    </citation>
    <scope>NUCLEOTIDE SEQUENCE [LARGE SCALE GENOMIC DNA]</scope>
    <source>
        <strain evidence="7 8">OF01-1</strain>
    </source>
</reference>
<evidence type="ECO:0000256" key="3">
    <source>
        <dbReference type="ARBA" id="ARBA00022729"/>
    </source>
</evidence>
<dbReference type="GO" id="GO:0006508">
    <property type="term" value="P:proteolysis"/>
    <property type="evidence" value="ECO:0007669"/>
    <property type="project" value="UniProtKB-KW"/>
</dbReference>
<keyword evidence="5" id="KW-0788">Thiol protease</keyword>
<evidence type="ECO:0000313" key="8">
    <source>
        <dbReference type="Proteomes" id="UP000284614"/>
    </source>
</evidence>
<accession>A0A413JW97</accession>
<dbReference type="Pfam" id="PF01640">
    <property type="entry name" value="Peptidase_C10"/>
    <property type="match status" value="1"/>
</dbReference>
<dbReference type="Pfam" id="PF13734">
    <property type="entry name" value="Inhibitor_I69"/>
    <property type="match status" value="1"/>
</dbReference>
<dbReference type="GO" id="GO:0008234">
    <property type="term" value="F:cysteine-type peptidase activity"/>
    <property type="evidence" value="ECO:0007669"/>
    <property type="project" value="UniProtKB-KW"/>
</dbReference>
<comment type="caution">
    <text evidence="7">The sequence shown here is derived from an EMBL/GenBank/DDBJ whole genome shotgun (WGS) entry which is preliminary data.</text>
</comment>
<evidence type="ECO:0000256" key="4">
    <source>
        <dbReference type="ARBA" id="ARBA00022801"/>
    </source>
</evidence>
<keyword evidence="3" id="KW-0732">Signal</keyword>
<dbReference type="PRINTS" id="PR00797">
    <property type="entry name" value="STREPTOPAIN"/>
</dbReference>
<evidence type="ECO:0000313" key="7">
    <source>
        <dbReference type="EMBL" id="RGY67530.1"/>
    </source>
</evidence>
<dbReference type="InterPro" id="IPR000200">
    <property type="entry name" value="Peptidase_C10"/>
</dbReference>
<evidence type="ECO:0000256" key="1">
    <source>
        <dbReference type="ARBA" id="ARBA00009693"/>
    </source>
</evidence>
<dbReference type="InterPro" id="IPR044934">
    <property type="entry name" value="Streptopain_sf"/>
</dbReference>
<dbReference type="InterPro" id="IPR025896">
    <property type="entry name" value="Spi_Prtas-inh"/>
</dbReference>
<evidence type="ECO:0000259" key="6">
    <source>
        <dbReference type="Pfam" id="PF13734"/>
    </source>
</evidence>
<organism evidence="7 8">
    <name type="scientific">Bacteroides fragilis</name>
    <dbReference type="NCBI Taxonomy" id="817"/>
    <lineage>
        <taxon>Bacteria</taxon>
        <taxon>Pseudomonadati</taxon>
        <taxon>Bacteroidota</taxon>
        <taxon>Bacteroidia</taxon>
        <taxon>Bacteroidales</taxon>
        <taxon>Bacteroidaceae</taxon>
        <taxon>Bacteroides</taxon>
    </lineage>
</organism>
<evidence type="ECO:0000256" key="5">
    <source>
        <dbReference type="ARBA" id="ARBA00022807"/>
    </source>
</evidence>
<dbReference type="EMBL" id="QSDG01000014">
    <property type="protein sequence ID" value="RGY67530.1"/>
    <property type="molecule type" value="Genomic_DNA"/>
</dbReference>
<dbReference type="SUPFAM" id="SSF54001">
    <property type="entry name" value="Cysteine proteinases"/>
    <property type="match status" value="1"/>
</dbReference>
<keyword evidence="4" id="KW-0378">Hydrolase</keyword>
<gene>
    <name evidence="7" type="ORF">DXA27_15740</name>
</gene>
<proteinExistence type="inferred from homology"/>
<name>A0A413JW97_BACFG</name>
<protein>
    <recommendedName>
        <fullName evidence="6">Spi protease inhibitor domain-containing protein</fullName>
    </recommendedName>
</protein>
<dbReference type="AlphaFoldDB" id="A0A413JW97"/>
<dbReference type="Proteomes" id="UP000284614">
    <property type="component" value="Unassembled WGS sequence"/>
</dbReference>
<evidence type="ECO:0000256" key="2">
    <source>
        <dbReference type="ARBA" id="ARBA00022670"/>
    </source>
</evidence>
<dbReference type="PROSITE" id="PS51257">
    <property type="entry name" value="PROKAR_LIPOPROTEIN"/>
    <property type="match status" value="1"/>
</dbReference>
<sequence length="417" mass="47342">MNKNLKNKLYVIIFTSLLFYSCGENNVIASFDHSTKAESFKDISYKIPVSDAVFTVLDVINSTKGSTRNAYSAEIENIEVVKTTPAITRSLKANSLSSDTLLYIINFKDGGFGVAAADSRTAPIYAYSDKGHFNLKDTCQVLALKMFIKSAIHTILYDINNQGNNPRFAETPETRNELLEQVGPFMDIEWSQNNPYNKECVIGTEYAKAGCVAIATAQICAYNKYPNTFEGYNYDWNTIYKIKSSSDQYKYPDATSQLAHFIRRVGLNVGMKYGVKESGAKSEKIPGLLRKMGYTCSDLISYSDKGLVESLKAGHPVYQCGFDKESDYFIFQTHSDGHAWVVDGYRYEMLNIRICRPRRGEMDCDSEKRRFLFVRNNYGWGGLYNGWYQPFVTMPDTNGKRIPTFAFKPRMITNIHR</sequence>
<feature type="domain" description="Spi protease inhibitor" evidence="6">
    <location>
        <begin position="77"/>
        <end position="150"/>
    </location>
</feature>
<comment type="similarity">
    <text evidence="1">Belongs to the peptidase C10 family.</text>
</comment>